<gene>
    <name evidence="2" type="ORF">AOPFMNJM_2198</name>
</gene>
<protein>
    <submittedName>
        <fullName evidence="2">Uncharacterized protein</fullName>
    </submittedName>
</protein>
<name>A0ABQ4SY61_9HYPH</name>
<accession>A0ABQ4SY61</accession>
<feature type="compositionally biased region" description="Basic and acidic residues" evidence="1">
    <location>
        <begin position="13"/>
        <end position="25"/>
    </location>
</feature>
<keyword evidence="3" id="KW-1185">Reference proteome</keyword>
<organism evidence="2 3">
    <name type="scientific">Methylobacterium jeotgali</name>
    <dbReference type="NCBI Taxonomy" id="381630"/>
    <lineage>
        <taxon>Bacteria</taxon>
        <taxon>Pseudomonadati</taxon>
        <taxon>Pseudomonadota</taxon>
        <taxon>Alphaproteobacteria</taxon>
        <taxon>Hyphomicrobiales</taxon>
        <taxon>Methylobacteriaceae</taxon>
        <taxon>Methylobacterium</taxon>
    </lineage>
</organism>
<sequence length="301" mass="32563">MQPALPVGGALEEPQRRGAHRHDPPAPRAGLVEGLGGLLREDAVLGVHPVGVGVLGLHRQEGARPDMQGEAVARDARRVERGDQRLREVQAGGGGGHRSGLVRVDGLVVDRVPRVRRAPAGDIGGQRQDADRRDRRVEGGPGEVEAQGDLAALPLLRHRRREVVRGALGRRAEAQHVARRDALARPGEGAPQVRRLPPVQHRFDAHALPAWPRAQAREAGRDHAGVVEDEGVAGAQQARQIAHAAVLQGFARPHHEEPARVARARGAQRDARLRQLEIEQVHPHQTVSPTMARRCRSSSSL</sequence>
<feature type="region of interest" description="Disordered" evidence="1">
    <location>
        <begin position="117"/>
        <end position="143"/>
    </location>
</feature>
<proteinExistence type="predicted"/>
<reference evidence="2" key="1">
    <citation type="journal article" date="2021" name="Front. Microbiol.">
        <title>Comprehensive Comparative Genomics and Phenotyping of Methylobacterium Species.</title>
        <authorList>
            <person name="Alessa O."/>
            <person name="Ogura Y."/>
            <person name="Fujitani Y."/>
            <person name="Takami H."/>
            <person name="Hayashi T."/>
            <person name="Sahin N."/>
            <person name="Tani A."/>
        </authorList>
    </citation>
    <scope>NUCLEOTIDE SEQUENCE</scope>
    <source>
        <strain evidence="2">LMG 23639</strain>
    </source>
</reference>
<evidence type="ECO:0000256" key="1">
    <source>
        <dbReference type="SAM" id="MobiDB-lite"/>
    </source>
</evidence>
<dbReference type="Proteomes" id="UP001055102">
    <property type="component" value="Unassembled WGS sequence"/>
</dbReference>
<evidence type="ECO:0000313" key="3">
    <source>
        <dbReference type="Proteomes" id="UP001055102"/>
    </source>
</evidence>
<dbReference type="EMBL" id="BPQR01000036">
    <property type="protein sequence ID" value="GJE06875.1"/>
    <property type="molecule type" value="Genomic_DNA"/>
</dbReference>
<feature type="region of interest" description="Disordered" evidence="1">
    <location>
        <begin position="1"/>
        <end position="30"/>
    </location>
</feature>
<feature type="compositionally biased region" description="Basic and acidic residues" evidence="1">
    <location>
        <begin position="128"/>
        <end position="138"/>
    </location>
</feature>
<feature type="compositionally biased region" description="Low complexity" evidence="1">
    <location>
        <begin position="118"/>
        <end position="127"/>
    </location>
</feature>
<reference evidence="2" key="2">
    <citation type="submission" date="2021-08" db="EMBL/GenBank/DDBJ databases">
        <authorList>
            <person name="Tani A."/>
            <person name="Ola A."/>
            <person name="Ogura Y."/>
            <person name="Katsura K."/>
            <person name="Hayashi T."/>
        </authorList>
    </citation>
    <scope>NUCLEOTIDE SEQUENCE</scope>
    <source>
        <strain evidence="2">LMG 23639</strain>
    </source>
</reference>
<evidence type="ECO:0000313" key="2">
    <source>
        <dbReference type="EMBL" id="GJE06875.1"/>
    </source>
</evidence>
<feature type="region of interest" description="Disordered" evidence="1">
    <location>
        <begin position="281"/>
        <end position="301"/>
    </location>
</feature>
<comment type="caution">
    <text evidence="2">The sequence shown here is derived from an EMBL/GenBank/DDBJ whole genome shotgun (WGS) entry which is preliminary data.</text>
</comment>